<dbReference type="RefSeq" id="WP_184894555.1">
    <property type="nucleotide sequence ID" value="NZ_JACHMX010000001.1"/>
</dbReference>
<dbReference type="EMBL" id="JACHMX010000001">
    <property type="protein sequence ID" value="MBB5852238.1"/>
    <property type="molecule type" value="Genomic_DNA"/>
</dbReference>
<evidence type="ECO:0008006" key="3">
    <source>
        <dbReference type="Google" id="ProtNLM"/>
    </source>
</evidence>
<dbReference type="Proteomes" id="UP000580861">
    <property type="component" value="Unassembled WGS sequence"/>
</dbReference>
<reference evidence="1 2" key="1">
    <citation type="submission" date="2020-08" db="EMBL/GenBank/DDBJ databases">
        <title>Sequencing the genomes of 1000 actinobacteria strains.</title>
        <authorList>
            <person name="Klenk H.-P."/>
        </authorList>
    </citation>
    <scope>NUCLEOTIDE SEQUENCE [LARGE SCALE GENOMIC DNA]</scope>
    <source>
        <strain evidence="1 2">DSM 45272</strain>
    </source>
</reference>
<organism evidence="1 2">
    <name type="scientific">Amycolatopsis umgeniensis</name>
    <dbReference type="NCBI Taxonomy" id="336628"/>
    <lineage>
        <taxon>Bacteria</taxon>
        <taxon>Bacillati</taxon>
        <taxon>Actinomycetota</taxon>
        <taxon>Actinomycetes</taxon>
        <taxon>Pseudonocardiales</taxon>
        <taxon>Pseudonocardiaceae</taxon>
        <taxon>Amycolatopsis</taxon>
    </lineage>
</organism>
<comment type="caution">
    <text evidence="1">The sequence shown here is derived from an EMBL/GenBank/DDBJ whole genome shotgun (WGS) entry which is preliminary data.</text>
</comment>
<name>A0A841B1N6_9PSEU</name>
<evidence type="ECO:0000313" key="1">
    <source>
        <dbReference type="EMBL" id="MBB5852238.1"/>
    </source>
</evidence>
<proteinExistence type="predicted"/>
<protein>
    <recommendedName>
        <fullName evidence="3">DUF3168 domain-containing protein</fullName>
    </recommendedName>
</protein>
<evidence type="ECO:0000313" key="2">
    <source>
        <dbReference type="Proteomes" id="UP000580861"/>
    </source>
</evidence>
<accession>A0A841B1N6</accession>
<dbReference type="AlphaFoldDB" id="A0A841B1N6"/>
<keyword evidence="2" id="KW-1185">Reference proteome</keyword>
<sequence>MPDTRPLMFPNVENVVSGYLRGRPELVGVPVGSLPPPGFDGTQRAVVLTRLGGHFADDDLLDHAEVRIDSYGPDKPAAHALACVVRGVLPLITSVALADDVVLPDTTEIQGPCFSLDRRFTDAGRYLMKYRFLLVIRPRPA</sequence>
<gene>
    <name evidence="1" type="ORF">HDA45_002325</name>
</gene>